<evidence type="ECO:0000313" key="2">
    <source>
        <dbReference type="Proteomes" id="UP000094329"/>
    </source>
</evidence>
<keyword evidence="2" id="KW-1185">Reference proteome</keyword>
<dbReference type="InterPro" id="IPR029058">
    <property type="entry name" value="AB_hydrolase_fold"/>
</dbReference>
<sequence>MINICVFFCGTGSHSGSDTNVVTLFNNCTEKYKIIIDGPGMDSYRDEYENAHLLQKAYVSLTGLKGMGSGELGQNNWYSNCKRACDYIIDLIAKNAGNFKLFFFGWSRGAVSAAAATNLLVDMVKKTVIASRTGYLERIEKIHLYLIDPVPGSPLDRTLFFSKFLGNGLKGRGFDYYSVTDQVDCEGIVYYSDSGNIGEVDSRMFNTPGFSALDFSHDSRFNNYYFRANHGQIAGKNLGLANRTNSEFKRVESTSGFLVLLSMARKSMISGVSYSDLFLRNINKLSRESLALYDKLYKEHPSSKRGFISKSPTKVPLNSLVNQGLVNAPDAGMLSLSEAIPELLDIFFNTAGSESSRIQQLASDIKSEFSMYFKGHRLKHKKRAEVIQGQIEFISRNNTGRYKLYIHKLTQIIDSQLETIKKTVRRYDEDKFYKLLTRLKRLIELDSAQR</sequence>
<name>A0ABX3A471_9GAMM</name>
<accession>A0ABX3A471</accession>
<reference evidence="1 2" key="1">
    <citation type="submission" date="2016-08" db="EMBL/GenBank/DDBJ databases">
        <title>Draft genome sequence of Candidatus Piscirickettsia litoralis, from seawater.</title>
        <authorList>
            <person name="Wan X."/>
            <person name="Lee A.J."/>
            <person name="Hou S."/>
            <person name="Donachie S.P."/>
        </authorList>
    </citation>
    <scope>NUCLEOTIDE SEQUENCE [LARGE SCALE GENOMIC DNA]</scope>
    <source>
        <strain evidence="1 2">Y2</strain>
    </source>
</reference>
<protein>
    <recommendedName>
        <fullName evidence="3">DUF2235 domain-containing protein</fullName>
    </recommendedName>
</protein>
<organism evidence="1 2">
    <name type="scientific">Piscirickettsia litoralis</name>
    <dbReference type="NCBI Taxonomy" id="1891921"/>
    <lineage>
        <taxon>Bacteria</taxon>
        <taxon>Pseudomonadati</taxon>
        <taxon>Pseudomonadota</taxon>
        <taxon>Gammaproteobacteria</taxon>
        <taxon>Thiotrichales</taxon>
        <taxon>Piscirickettsiaceae</taxon>
        <taxon>Piscirickettsia</taxon>
    </lineage>
</organism>
<dbReference type="EMBL" id="MDTU01000001">
    <property type="protein sequence ID" value="ODN43419.1"/>
    <property type="molecule type" value="Genomic_DNA"/>
</dbReference>
<dbReference type="Proteomes" id="UP000094329">
    <property type="component" value="Unassembled WGS sequence"/>
</dbReference>
<evidence type="ECO:0008006" key="3">
    <source>
        <dbReference type="Google" id="ProtNLM"/>
    </source>
</evidence>
<evidence type="ECO:0000313" key="1">
    <source>
        <dbReference type="EMBL" id="ODN43419.1"/>
    </source>
</evidence>
<proteinExistence type="predicted"/>
<gene>
    <name evidence="1" type="ORF">BGC07_11410</name>
</gene>
<dbReference type="RefSeq" id="WP_069313216.1">
    <property type="nucleotide sequence ID" value="NZ_MDTU01000001.1"/>
</dbReference>
<comment type="caution">
    <text evidence="1">The sequence shown here is derived from an EMBL/GenBank/DDBJ whole genome shotgun (WGS) entry which is preliminary data.</text>
</comment>
<dbReference type="SUPFAM" id="SSF53474">
    <property type="entry name" value="alpha/beta-Hydrolases"/>
    <property type="match status" value="1"/>
</dbReference>